<sequence>MPPKTKNLIKPKGKFKARTQDPQSENDFLEAADEFEQAAGKWRAGDVVKATRFFNRAIDMYDAGLKRWPKSFDLAYNKANLEFKMSEDDRIVAQLGNKITLLEETLKSHRVAIGLDPDNTDVLFNTAQVLTSMAEALLENTSQQNAKTPAGTLLEEAVELFTKCLARQQHEYEEMQLELAKAEASQDFQEDAAAERARSEKPSGDDSMETASTDSDSPGEYATVVEPVTPEALLETCTAQLGALTTLLGLYDPADLATIEPKAQFGLETANTKIPTLINLLANSPFSRPAEEPSAGPTLSIAAPATVEPSTTPKDDALLATANFQASLAEIAYRSGRTTAAQYLDAIDALFAPLMQSPDNDNNNGSFNAAAANALSAHADALIDLASAVTDSPTYPPTPKCAPLLDAQWTALTRAQTLLTTLSTAPYTAHLPPSRLAAIYLARGDANLFRFRLAHFEAAKSAWVKSRSVLGGNAGVFYRGARMYAEKAGLDEVRRTAEAKAVVAEVLREVAVGTGVRRDEWMGKGGEVRRVLEMMVEEGVVGRGDAEMVAGWME</sequence>
<accession>A0A7C8IL45</accession>
<protein>
    <recommendedName>
        <fullName evidence="4">TPR-like protein</fullName>
    </recommendedName>
</protein>
<evidence type="ECO:0008006" key="4">
    <source>
        <dbReference type="Google" id="ProtNLM"/>
    </source>
</evidence>
<dbReference type="EMBL" id="JAADJZ010000002">
    <property type="protein sequence ID" value="KAF2876950.1"/>
    <property type="molecule type" value="Genomic_DNA"/>
</dbReference>
<evidence type="ECO:0000313" key="3">
    <source>
        <dbReference type="Proteomes" id="UP000481861"/>
    </source>
</evidence>
<evidence type="ECO:0000313" key="2">
    <source>
        <dbReference type="EMBL" id="KAF2876950.1"/>
    </source>
</evidence>
<keyword evidence="3" id="KW-1185">Reference proteome</keyword>
<feature type="compositionally biased region" description="Basic residues" evidence="1">
    <location>
        <begin position="7"/>
        <end position="17"/>
    </location>
</feature>
<dbReference type="AlphaFoldDB" id="A0A7C8IL45"/>
<feature type="region of interest" description="Disordered" evidence="1">
    <location>
        <begin position="1"/>
        <end position="23"/>
    </location>
</feature>
<name>A0A7C8IL45_9PLEO</name>
<comment type="caution">
    <text evidence="2">The sequence shown here is derived from an EMBL/GenBank/DDBJ whole genome shotgun (WGS) entry which is preliminary data.</text>
</comment>
<feature type="compositionally biased region" description="Basic and acidic residues" evidence="1">
    <location>
        <begin position="193"/>
        <end position="204"/>
    </location>
</feature>
<evidence type="ECO:0000256" key="1">
    <source>
        <dbReference type="SAM" id="MobiDB-lite"/>
    </source>
</evidence>
<dbReference type="Gene3D" id="1.25.40.10">
    <property type="entry name" value="Tetratricopeptide repeat domain"/>
    <property type="match status" value="1"/>
</dbReference>
<proteinExistence type="predicted"/>
<reference evidence="2 3" key="1">
    <citation type="submission" date="2020-01" db="EMBL/GenBank/DDBJ databases">
        <authorList>
            <consortium name="DOE Joint Genome Institute"/>
            <person name="Haridas S."/>
            <person name="Albert R."/>
            <person name="Binder M."/>
            <person name="Bloem J."/>
            <person name="Labutti K."/>
            <person name="Salamov A."/>
            <person name="Andreopoulos B."/>
            <person name="Baker S.E."/>
            <person name="Barry K."/>
            <person name="Bills G."/>
            <person name="Bluhm B.H."/>
            <person name="Cannon C."/>
            <person name="Castanera R."/>
            <person name="Culley D.E."/>
            <person name="Daum C."/>
            <person name="Ezra D."/>
            <person name="Gonzalez J.B."/>
            <person name="Henrissat B."/>
            <person name="Kuo A."/>
            <person name="Liang C."/>
            <person name="Lipzen A."/>
            <person name="Lutzoni F."/>
            <person name="Magnuson J."/>
            <person name="Mondo S."/>
            <person name="Nolan M."/>
            <person name="Ohm R."/>
            <person name="Pangilinan J."/>
            <person name="Park H.-J.H."/>
            <person name="Ramirez L."/>
            <person name="Alfaro M."/>
            <person name="Sun H."/>
            <person name="Tritt A."/>
            <person name="Yoshinaga Y."/>
            <person name="Zwiers L.-H.L."/>
            <person name="Turgeon B.G."/>
            <person name="Goodwin S.B."/>
            <person name="Spatafora J.W."/>
            <person name="Crous P.W."/>
            <person name="Grigoriev I.V."/>
        </authorList>
    </citation>
    <scope>NUCLEOTIDE SEQUENCE [LARGE SCALE GENOMIC DNA]</scope>
    <source>
        <strain evidence="2 3">CBS 611.86</strain>
    </source>
</reference>
<organism evidence="2 3">
    <name type="scientific">Massariosphaeria phaeospora</name>
    <dbReference type="NCBI Taxonomy" id="100035"/>
    <lineage>
        <taxon>Eukaryota</taxon>
        <taxon>Fungi</taxon>
        <taxon>Dikarya</taxon>
        <taxon>Ascomycota</taxon>
        <taxon>Pezizomycotina</taxon>
        <taxon>Dothideomycetes</taxon>
        <taxon>Pleosporomycetidae</taxon>
        <taxon>Pleosporales</taxon>
        <taxon>Pleosporales incertae sedis</taxon>
        <taxon>Massariosphaeria</taxon>
    </lineage>
</organism>
<gene>
    <name evidence="2" type="ORF">BDV95DRAFT_134894</name>
</gene>
<feature type="region of interest" description="Disordered" evidence="1">
    <location>
        <begin position="181"/>
        <end position="221"/>
    </location>
</feature>
<dbReference type="OrthoDB" id="5328412at2759"/>
<dbReference type="SUPFAM" id="SSF48452">
    <property type="entry name" value="TPR-like"/>
    <property type="match status" value="1"/>
</dbReference>
<dbReference type="Proteomes" id="UP000481861">
    <property type="component" value="Unassembled WGS sequence"/>
</dbReference>
<dbReference type="InterPro" id="IPR011990">
    <property type="entry name" value="TPR-like_helical_dom_sf"/>
</dbReference>